<feature type="compositionally biased region" description="Polar residues" evidence="2">
    <location>
        <begin position="126"/>
        <end position="142"/>
    </location>
</feature>
<dbReference type="Proteomes" id="UP000268007">
    <property type="component" value="Unassembled WGS sequence"/>
</dbReference>
<evidence type="ECO:0000313" key="3">
    <source>
        <dbReference type="EMBL" id="RKR84194.1"/>
    </source>
</evidence>
<organism evidence="3 4">
    <name type="scientific">Mucilaginibacter gracilis</name>
    <dbReference type="NCBI Taxonomy" id="423350"/>
    <lineage>
        <taxon>Bacteria</taxon>
        <taxon>Pseudomonadati</taxon>
        <taxon>Bacteroidota</taxon>
        <taxon>Sphingobacteriia</taxon>
        <taxon>Sphingobacteriales</taxon>
        <taxon>Sphingobacteriaceae</taxon>
        <taxon>Mucilaginibacter</taxon>
    </lineage>
</organism>
<dbReference type="AlphaFoldDB" id="A0A495J745"/>
<evidence type="ECO:0000313" key="4">
    <source>
        <dbReference type="Proteomes" id="UP000268007"/>
    </source>
</evidence>
<comment type="caution">
    <text evidence="3">The sequence shown here is derived from an EMBL/GenBank/DDBJ whole genome shotgun (WGS) entry which is preliminary data.</text>
</comment>
<accession>A0A495J745</accession>
<protein>
    <submittedName>
        <fullName evidence="3">Uncharacterized protein</fullName>
    </submittedName>
</protein>
<proteinExistence type="predicted"/>
<keyword evidence="1" id="KW-0175">Coiled coil</keyword>
<keyword evidence="4" id="KW-1185">Reference proteome</keyword>
<dbReference type="EMBL" id="RBKU01000001">
    <property type="protein sequence ID" value="RKR84194.1"/>
    <property type="molecule type" value="Genomic_DNA"/>
</dbReference>
<name>A0A495J745_9SPHI</name>
<gene>
    <name evidence="3" type="ORF">BDD43_4421</name>
</gene>
<feature type="compositionally biased region" description="Polar residues" evidence="2">
    <location>
        <begin position="108"/>
        <end position="119"/>
    </location>
</feature>
<dbReference type="RefSeq" id="WP_121199655.1">
    <property type="nucleotide sequence ID" value="NZ_RBKU01000001.1"/>
</dbReference>
<feature type="coiled-coil region" evidence="1">
    <location>
        <begin position="5"/>
        <end position="37"/>
    </location>
</feature>
<evidence type="ECO:0000256" key="1">
    <source>
        <dbReference type="SAM" id="Coils"/>
    </source>
</evidence>
<dbReference type="OrthoDB" id="9832557at2"/>
<evidence type="ECO:0000256" key="2">
    <source>
        <dbReference type="SAM" id="MobiDB-lite"/>
    </source>
</evidence>
<sequence length="142" mass="15769">MANAVEDALNRANAEQRERAMATIEEARRNILNADIQMANSPSGDFAVIKSRNEQIIDEAQRSIPVETMQSVDSVSAPMNTPPMHGIVNSEPVELNPTFRSTIESIEQGSGNNYLNQNAVDRAMTRTPQESQSHDQQQSMER</sequence>
<reference evidence="3 4" key="1">
    <citation type="submission" date="2018-10" db="EMBL/GenBank/DDBJ databases">
        <title>Genomic Encyclopedia of Archaeal and Bacterial Type Strains, Phase II (KMG-II): from individual species to whole genera.</title>
        <authorList>
            <person name="Goeker M."/>
        </authorList>
    </citation>
    <scope>NUCLEOTIDE SEQUENCE [LARGE SCALE GENOMIC DNA]</scope>
    <source>
        <strain evidence="3 4">DSM 18602</strain>
    </source>
</reference>
<feature type="region of interest" description="Disordered" evidence="2">
    <location>
        <begin position="108"/>
        <end position="142"/>
    </location>
</feature>